<reference evidence="3" key="1">
    <citation type="submission" date="2022-11" db="UniProtKB">
        <authorList>
            <consortium name="WormBaseParasite"/>
        </authorList>
    </citation>
    <scope>IDENTIFICATION</scope>
</reference>
<keyword evidence="1" id="KW-0812">Transmembrane</keyword>
<keyword evidence="2" id="KW-1185">Reference proteome</keyword>
<dbReference type="AlphaFoldDB" id="A0A914NYA1"/>
<dbReference type="WBParaSite" id="Minc3s09118g42944">
    <property type="protein sequence ID" value="Minc3s09118g42944"/>
    <property type="gene ID" value="Minc3s09118g42944"/>
</dbReference>
<evidence type="ECO:0000313" key="3">
    <source>
        <dbReference type="WBParaSite" id="Minc3s09118g42944"/>
    </source>
</evidence>
<accession>A0A914NYA1</accession>
<feature type="transmembrane region" description="Helical" evidence="1">
    <location>
        <begin position="166"/>
        <end position="186"/>
    </location>
</feature>
<feature type="transmembrane region" description="Helical" evidence="1">
    <location>
        <begin position="81"/>
        <end position="99"/>
    </location>
</feature>
<evidence type="ECO:0000313" key="2">
    <source>
        <dbReference type="Proteomes" id="UP000887563"/>
    </source>
</evidence>
<protein>
    <submittedName>
        <fullName evidence="3">Candidate secreted effector</fullName>
    </submittedName>
</protein>
<dbReference type="Proteomes" id="UP000887563">
    <property type="component" value="Unplaced"/>
</dbReference>
<proteinExistence type="predicted"/>
<feature type="transmembrane region" description="Helical" evidence="1">
    <location>
        <begin position="132"/>
        <end position="154"/>
    </location>
</feature>
<keyword evidence="1" id="KW-0472">Membrane</keyword>
<evidence type="ECO:0000256" key="1">
    <source>
        <dbReference type="SAM" id="Phobius"/>
    </source>
</evidence>
<keyword evidence="1" id="KW-1133">Transmembrane helix</keyword>
<organism evidence="2 3">
    <name type="scientific">Meloidogyne incognita</name>
    <name type="common">Southern root-knot nematode worm</name>
    <name type="synonym">Oxyuris incognita</name>
    <dbReference type="NCBI Taxonomy" id="6306"/>
    <lineage>
        <taxon>Eukaryota</taxon>
        <taxon>Metazoa</taxon>
        <taxon>Ecdysozoa</taxon>
        <taxon>Nematoda</taxon>
        <taxon>Chromadorea</taxon>
        <taxon>Rhabditida</taxon>
        <taxon>Tylenchina</taxon>
        <taxon>Tylenchomorpha</taxon>
        <taxon>Tylenchoidea</taxon>
        <taxon>Meloidogynidae</taxon>
        <taxon>Meloidogyninae</taxon>
        <taxon>Meloidogyne</taxon>
        <taxon>Meloidogyne incognita group</taxon>
    </lineage>
</organism>
<name>A0A914NYA1_MELIC</name>
<sequence>MCLFSECYVDSSPLFGYCSVWTSEFWHGVLIGSLLYFYHEWIVDCCYDCEQNDAQKCHDDYVLAGGEVPFLPSCWLAKFKLCLGDLYFVFLLFGNLLIVDLSSSDLSFGNLCFGPSFFDELPFGNLSFADLYFGKLSLSEPSFCLLFLGLLFFVELAHCKLLLDQLSLGILSFGEFSILLLFPSAFW</sequence>